<feature type="domain" description="Aspartyl/asparaginy/proline hydroxylase" evidence="4">
    <location>
        <begin position="273"/>
        <end position="398"/>
    </location>
</feature>
<dbReference type="InterPro" id="IPR051821">
    <property type="entry name" value="Asp/Asn_beta-hydroxylase"/>
</dbReference>
<keyword evidence="6" id="KW-1185">Reference proteome</keyword>
<dbReference type="InterPro" id="IPR019734">
    <property type="entry name" value="TPR_rpt"/>
</dbReference>
<keyword evidence="2" id="KW-0223">Dioxygenase</keyword>
<dbReference type="PANTHER" id="PTHR46332:SF5">
    <property type="entry name" value="ASPARTATE BETA-HYDROXYLASE DOMAIN CONTAINING 2"/>
    <property type="match status" value="1"/>
</dbReference>
<gene>
    <name evidence="5" type="ORF">H9L14_11905</name>
</gene>
<dbReference type="SMART" id="SM00028">
    <property type="entry name" value="TPR"/>
    <property type="match status" value="3"/>
</dbReference>
<name>A0ABX6TCE0_9SPHN</name>
<evidence type="ECO:0000256" key="2">
    <source>
        <dbReference type="ARBA" id="ARBA00022964"/>
    </source>
</evidence>
<comment type="similarity">
    <text evidence="1">Belongs to the aspartyl/asparaginyl beta-hydroxylase family.</text>
</comment>
<accession>A0ABX6TCE0</accession>
<dbReference type="InterPro" id="IPR011990">
    <property type="entry name" value="TPR-like_helical_dom_sf"/>
</dbReference>
<evidence type="ECO:0000256" key="1">
    <source>
        <dbReference type="ARBA" id="ARBA00007730"/>
    </source>
</evidence>
<evidence type="ECO:0000313" key="6">
    <source>
        <dbReference type="Proteomes" id="UP000516105"/>
    </source>
</evidence>
<organism evidence="5 6">
    <name type="scientific">Sphingomonas sediminicola</name>
    <dbReference type="NCBI Taxonomy" id="386874"/>
    <lineage>
        <taxon>Bacteria</taxon>
        <taxon>Pseudomonadati</taxon>
        <taxon>Pseudomonadota</taxon>
        <taxon>Alphaproteobacteria</taxon>
        <taxon>Sphingomonadales</taxon>
        <taxon>Sphingomonadaceae</taxon>
        <taxon>Sphingomonas</taxon>
    </lineage>
</organism>
<dbReference type="Gene3D" id="1.25.40.10">
    <property type="entry name" value="Tetratricopeptide repeat domain"/>
    <property type="match status" value="1"/>
</dbReference>
<dbReference type="PANTHER" id="PTHR46332">
    <property type="entry name" value="ASPARTATE BETA-HYDROXYLASE DOMAIN-CONTAINING PROTEIN 2"/>
    <property type="match status" value="1"/>
</dbReference>
<evidence type="ECO:0000259" key="4">
    <source>
        <dbReference type="Pfam" id="PF05118"/>
    </source>
</evidence>
<dbReference type="Pfam" id="PF13432">
    <property type="entry name" value="TPR_16"/>
    <property type="match status" value="1"/>
</dbReference>
<proteinExistence type="inferred from homology"/>
<keyword evidence="3" id="KW-0560">Oxidoreductase</keyword>
<dbReference type="InterPro" id="IPR007803">
    <property type="entry name" value="Asp/Arg/Pro-Hydrxlase"/>
</dbReference>
<evidence type="ECO:0000256" key="3">
    <source>
        <dbReference type="ARBA" id="ARBA00023002"/>
    </source>
</evidence>
<dbReference type="Pfam" id="PF05118">
    <property type="entry name" value="Asp_Arg_Hydrox"/>
    <property type="match status" value="1"/>
</dbReference>
<dbReference type="SUPFAM" id="SSF48452">
    <property type="entry name" value="TPR-like"/>
    <property type="match status" value="1"/>
</dbReference>
<protein>
    <submittedName>
        <fullName evidence="5">Aspartyl/asparaginyl beta-hydroxylase domain-containing protein</fullName>
    </submittedName>
</protein>
<dbReference type="Gene3D" id="2.60.120.330">
    <property type="entry name" value="B-lactam Antibiotic, Isopenicillin N Synthase, Chain"/>
    <property type="match status" value="1"/>
</dbReference>
<dbReference type="RefSeq" id="WP_187708259.1">
    <property type="nucleotide sequence ID" value="NZ_CP060782.1"/>
</dbReference>
<evidence type="ECO:0000313" key="5">
    <source>
        <dbReference type="EMBL" id="QNP45303.1"/>
    </source>
</evidence>
<reference evidence="5 6" key="1">
    <citation type="submission" date="2020-08" db="EMBL/GenBank/DDBJ databases">
        <title>Genome sequence of Sphingomonas sediminicola KACC 15039T.</title>
        <authorList>
            <person name="Hyun D.-W."/>
            <person name="Bae J.-W."/>
        </authorList>
    </citation>
    <scope>NUCLEOTIDE SEQUENCE [LARGE SCALE GENOMIC DNA]</scope>
    <source>
        <strain evidence="5 6">KACC 15039</strain>
    </source>
</reference>
<dbReference type="SUPFAM" id="SSF51197">
    <property type="entry name" value="Clavaminate synthase-like"/>
    <property type="match status" value="1"/>
</dbReference>
<dbReference type="EMBL" id="CP060782">
    <property type="protein sequence ID" value="QNP45303.1"/>
    <property type="molecule type" value="Genomic_DNA"/>
</dbReference>
<sequence>MTSGSIQQHLAEAQRAMHAGQVDKARHHLDAVIELDPTEPNARNALGLFALDQGDARAAAAHFEIACDRDPKAQPLWMNLARAHRELGDSEAERAALEKVLTIDQRDLLALIRLAELHERLGEEALGAKRWGAVVALSSGIPDRLPELEQIVDHAKAFVQKHRQHLANAIDAKLADDLSGASTRDRRRLQAAADHWLGRRGIYANHCEGLHYPFLPADEFFDRGHFPWLEQLEAATPEIIKELQAILAERDSGVAPYISMPPGVPPNKWSRLDKSLDWGAFHLWKEGVRMDDACARAPRTTELVESLPLCRIEGRAPAVFFSILKAGSHIPPHTGVTNVRSIVHLPLIVPEGCGFRVGGETREWRVGEAFVFDDTIEHEAWNRSGHDRAILIIDTWNPHLSEHEREMIVRFYAAADEQRGVLL</sequence>
<dbReference type="InterPro" id="IPR027443">
    <property type="entry name" value="IPNS-like_sf"/>
</dbReference>
<dbReference type="Proteomes" id="UP000516105">
    <property type="component" value="Chromosome"/>
</dbReference>
<dbReference type="Pfam" id="PF13181">
    <property type="entry name" value="TPR_8"/>
    <property type="match status" value="1"/>
</dbReference>